<gene>
    <name evidence="2" type="ordered locus">AciX9_2888</name>
</gene>
<dbReference type="PaxDb" id="1198114-AciX9_2888"/>
<protein>
    <submittedName>
        <fullName evidence="2">Uncharacterized protein</fullName>
    </submittedName>
</protein>
<sequence length="47" mass="5337">MSPPTYERELPTMHFLVVAAAFLLMVLFPCLLTMKPSVLDESLIEEI</sequence>
<dbReference type="AlphaFoldDB" id="E8WYZ6"/>
<feature type="transmembrane region" description="Helical" evidence="1">
    <location>
        <begin position="12"/>
        <end position="32"/>
    </location>
</feature>
<dbReference type="HOGENOM" id="CLU_3168639_0_0_0"/>
<dbReference type="KEGG" id="acm:AciX9_2888"/>
<evidence type="ECO:0000313" key="2">
    <source>
        <dbReference type="EMBL" id="ADW69911.1"/>
    </source>
</evidence>
<organism evidence="3">
    <name type="scientific">Granulicella tundricola (strain ATCC BAA-1859 / DSM 23138 / MP5ACTX9)</name>
    <dbReference type="NCBI Taxonomy" id="1198114"/>
    <lineage>
        <taxon>Bacteria</taxon>
        <taxon>Pseudomonadati</taxon>
        <taxon>Acidobacteriota</taxon>
        <taxon>Terriglobia</taxon>
        <taxon>Terriglobales</taxon>
        <taxon>Acidobacteriaceae</taxon>
        <taxon>Granulicella</taxon>
    </lineage>
</organism>
<reference evidence="3" key="1">
    <citation type="submission" date="2011-01" db="EMBL/GenBank/DDBJ databases">
        <title>Complete sequence of chromosome of Acidobacterium sp. MP5ACTX9.</title>
        <authorList>
            <consortium name="US DOE Joint Genome Institute"/>
            <person name="Lucas S."/>
            <person name="Copeland A."/>
            <person name="Lapidus A."/>
            <person name="Cheng J.-F."/>
            <person name="Goodwin L."/>
            <person name="Pitluck S."/>
            <person name="Teshima H."/>
            <person name="Detter J.C."/>
            <person name="Han C."/>
            <person name="Tapia R."/>
            <person name="Land M."/>
            <person name="Hauser L."/>
            <person name="Kyrpides N."/>
            <person name="Ivanova N."/>
            <person name="Ovchinnikova G."/>
            <person name="Pagani I."/>
            <person name="Rawat S.R."/>
            <person name="Mannisto M."/>
            <person name="Haggblom M.M."/>
            <person name="Woyke T."/>
        </authorList>
    </citation>
    <scope>NUCLEOTIDE SEQUENCE [LARGE SCALE GENOMIC DNA]</scope>
    <source>
        <strain evidence="3">MP5ACTX9</strain>
    </source>
</reference>
<dbReference type="RefSeq" id="WP_013581226.1">
    <property type="nucleotide sequence ID" value="NC_015064.1"/>
</dbReference>
<evidence type="ECO:0000256" key="1">
    <source>
        <dbReference type="SAM" id="Phobius"/>
    </source>
</evidence>
<keyword evidence="3" id="KW-1185">Reference proteome</keyword>
<accession>E8WYZ6</accession>
<keyword evidence="1" id="KW-0472">Membrane</keyword>
<dbReference type="Proteomes" id="UP000000343">
    <property type="component" value="Chromosome"/>
</dbReference>
<evidence type="ECO:0000313" key="3">
    <source>
        <dbReference type="Proteomes" id="UP000000343"/>
    </source>
</evidence>
<name>E8WYZ6_GRATM</name>
<proteinExistence type="predicted"/>
<keyword evidence="1" id="KW-1133">Transmembrane helix</keyword>
<keyword evidence="1" id="KW-0812">Transmembrane</keyword>
<dbReference type="EMBL" id="CP002480">
    <property type="protein sequence ID" value="ADW69911.1"/>
    <property type="molecule type" value="Genomic_DNA"/>
</dbReference>